<evidence type="ECO:0000313" key="5">
    <source>
        <dbReference type="Proteomes" id="UP001209878"/>
    </source>
</evidence>
<feature type="region of interest" description="Disordered" evidence="1">
    <location>
        <begin position="317"/>
        <end position="346"/>
    </location>
</feature>
<comment type="caution">
    <text evidence="4">The sequence shown here is derived from an EMBL/GenBank/DDBJ whole genome shotgun (WGS) entry which is preliminary data.</text>
</comment>
<organism evidence="4 5">
    <name type="scientific">Ridgeia piscesae</name>
    <name type="common">Tubeworm</name>
    <dbReference type="NCBI Taxonomy" id="27915"/>
    <lineage>
        <taxon>Eukaryota</taxon>
        <taxon>Metazoa</taxon>
        <taxon>Spiralia</taxon>
        <taxon>Lophotrochozoa</taxon>
        <taxon>Annelida</taxon>
        <taxon>Polychaeta</taxon>
        <taxon>Sedentaria</taxon>
        <taxon>Canalipalpata</taxon>
        <taxon>Sabellida</taxon>
        <taxon>Siboglinidae</taxon>
        <taxon>Ridgeia</taxon>
    </lineage>
</organism>
<dbReference type="AlphaFoldDB" id="A0AAD9P532"/>
<dbReference type="CDD" id="cd08544">
    <property type="entry name" value="Reeler"/>
    <property type="match status" value="1"/>
</dbReference>
<feature type="chain" id="PRO_5041934705" description="Reelin domain-containing protein" evidence="2">
    <location>
        <begin position="22"/>
        <end position="377"/>
    </location>
</feature>
<sequence length="377" mass="42626">MIHNMALAMLVILGAVFHANAMEFNCSTLLPAGMTAKDSLKNTAFQIEVVDEKRLPTSTFKAGGKLTVIVKGDFPIDTFVLQARAPLGDNPIGRWQTKDFKQTTFSCRDGVADTVTNAEKVEVKKVAAMWIAPENIDVNEVEFVASVKNADGKFWHDFHSVLVEIEATATPTPKADEEGEEGQSHYDPREYEEAGHNDEEEEEEEGNHEQEEESETGESRTGEDPNEEERREKEERDEADARDAAGEAADRKEGDHDLATEEEKAIKYAEKQREMAEAEERTGEKWIGEAAREAARVKQEMENERRSYERMRALEETEKEHRMEMERRDKEEFEVSQRLRENEKDDDEIDDSIYASSGNVVAAAYGVILAFVTALLL</sequence>
<reference evidence="4" key="1">
    <citation type="journal article" date="2023" name="Mol. Biol. Evol.">
        <title>Third-Generation Sequencing Reveals the Adaptive Role of the Epigenome in Three Deep-Sea Polychaetes.</title>
        <authorList>
            <person name="Perez M."/>
            <person name="Aroh O."/>
            <person name="Sun Y."/>
            <person name="Lan Y."/>
            <person name="Juniper S.K."/>
            <person name="Young C.R."/>
            <person name="Angers B."/>
            <person name="Qian P.Y."/>
        </authorList>
    </citation>
    <scope>NUCLEOTIDE SEQUENCE</scope>
    <source>
        <strain evidence="4">R07B-5</strain>
    </source>
</reference>
<evidence type="ECO:0000256" key="2">
    <source>
        <dbReference type="SAM" id="SignalP"/>
    </source>
</evidence>
<gene>
    <name evidence="4" type="ORF">NP493_142g02011</name>
</gene>
<evidence type="ECO:0000256" key="1">
    <source>
        <dbReference type="SAM" id="MobiDB-lite"/>
    </source>
</evidence>
<keyword evidence="5" id="KW-1185">Reference proteome</keyword>
<feature type="region of interest" description="Disordered" evidence="1">
    <location>
        <begin position="169"/>
        <end position="286"/>
    </location>
</feature>
<dbReference type="PANTHER" id="PTHR45828">
    <property type="entry name" value="CYTOCHROME B561/FERRIC REDUCTASE TRANSMEMBRANE"/>
    <property type="match status" value="1"/>
</dbReference>
<evidence type="ECO:0000313" key="4">
    <source>
        <dbReference type="EMBL" id="KAK2188171.1"/>
    </source>
</evidence>
<feature type="compositionally biased region" description="Basic and acidic residues" evidence="1">
    <location>
        <begin position="182"/>
        <end position="197"/>
    </location>
</feature>
<protein>
    <recommendedName>
        <fullName evidence="3">Reelin domain-containing protein</fullName>
    </recommendedName>
</protein>
<dbReference type="Proteomes" id="UP001209878">
    <property type="component" value="Unassembled WGS sequence"/>
</dbReference>
<feature type="domain" description="Reelin" evidence="3">
    <location>
        <begin position="11"/>
        <end position="178"/>
    </location>
</feature>
<keyword evidence="2" id="KW-0732">Signal</keyword>
<name>A0AAD9P532_RIDPI</name>
<feature type="compositionally biased region" description="Acidic residues" evidence="1">
    <location>
        <begin position="198"/>
        <end position="216"/>
    </location>
</feature>
<accession>A0AAD9P532</accession>
<evidence type="ECO:0000259" key="3">
    <source>
        <dbReference type="PROSITE" id="PS51019"/>
    </source>
</evidence>
<dbReference type="Pfam" id="PF02014">
    <property type="entry name" value="Reeler"/>
    <property type="match status" value="1"/>
</dbReference>
<dbReference type="InterPro" id="IPR042307">
    <property type="entry name" value="Reeler_sf"/>
</dbReference>
<dbReference type="EMBL" id="JAODUO010000141">
    <property type="protein sequence ID" value="KAK2188171.1"/>
    <property type="molecule type" value="Genomic_DNA"/>
</dbReference>
<feature type="signal peptide" evidence="2">
    <location>
        <begin position="1"/>
        <end position="21"/>
    </location>
</feature>
<dbReference type="Gene3D" id="2.60.40.4060">
    <property type="entry name" value="Reeler domain"/>
    <property type="match status" value="1"/>
</dbReference>
<feature type="compositionally biased region" description="Basic and acidic residues" evidence="1">
    <location>
        <begin position="217"/>
        <end position="286"/>
    </location>
</feature>
<dbReference type="GO" id="GO:0016020">
    <property type="term" value="C:membrane"/>
    <property type="evidence" value="ECO:0007669"/>
    <property type="project" value="TreeGrafter"/>
</dbReference>
<feature type="compositionally biased region" description="Basic and acidic residues" evidence="1">
    <location>
        <begin position="317"/>
        <end position="343"/>
    </location>
</feature>
<dbReference type="PANTHER" id="PTHR45828:SF33">
    <property type="entry name" value="DOMON DOMAIN-CONTAINING PROTEIN"/>
    <property type="match status" value="1"/>
</dbReference>
<dbReference type="InterPro" id="IPR002861">
    <property type="entry name" value="Reeler_dom"/>
</dbReference>
<dbReference type="InterPro" id="IPR051237">
    <property type="entry name" value="Ferric-chelate_Red/DefProt"/>
</dbReference>
<proteinExistence type="predicted"/>
<dbReference type="PROSITE" id="PS51019">
    <property type="entry name" value="REELIN"/>
    <property type="match status" value="1"/>
</dbReference>